<comment type="similarity">
    <text evidence="2">Belongs to the SYS1 family.</text>
</comment>
<evidence type="ECO:0000313" key="11">
    <source>
        <dbReference type="Proteomes" id="UP000825935"/>
    </source>
</evidence>
<feature type="transmembrane region" description="Helical" evidence="9">
    <location>
        <begin position="114"/>
        <end position="136"/>
    </location>
</feature>
<dbReference type="Proteomes" id="UP000825935">
    <property type="component" value="Chromosome 25"/>
</dbReference>
<evidence type="ECO:0000256" key="7">
    <source>
        <dbReference type="ARBA" id="ARBA00023034"/>
    </source>
</evidence>
<evidence type="ECO:0000256" key="2">
    <source>
        <dbReference type="ARBA" id="ARBA00008160"/>
    </source>
</evidence>
<keyword evidence="4 9" id="KW-0812">Transmembrane</keyword>
<dbReference type="GO" id="GO:0034067">
    <property type="term" value="P:protein localization to Golgi apparatus"/>
    <property type="evidence" value="ECO:0007669"/>
    <property type="project" value="TreeGrafter"/>
</dbReference>
<comment type="caution">
    <text evidence="10">The sequence shown here is derived from an EMBL/GenBank/DDBJ whole genome shotgun (WGS) entry which is preliminary data.</text>
</comment>
<dbReference type="OMA" id="EYEMVGM"/>
<evidence type="ECO:0008006" key="12">
    <source>
        <dbReference type="Google" id="ProtNLM"/>
    </source>
</evidence>
<name>A0A8T2RPR9_CERRI</name>
<dbReference type="Pfam" id="PF09801">
    <property type="entry name" value="SYS1"/>
    <property type="match status" value="1"/>
</dbReference>
<dbReference type="AlphaFoldDB" id="A0A8T2RPR9"/>
<dbReference type="PANTHER" id="PTHR12952:SF0">
    <property type="entry name" value="PROTEIN SYS1 HOMOLOG"/>
    <property type="match status" value="1"/>
</dbReference>
<reference evidence="10" key="1">
    <citation type="submission" date="2021-08" db="EMBL/GenBank/DDBJ databases">
        <title>WGS assembly of Ceratopteris richardii.</title>
        <authorList>
            <person name="Marchant D.B."/>
            <person name="Chen G."/>
            <person name="Jenkins J."/>
            <person name="Shu S."/>
            <person name="Leebens-Mack J."/>
            <person name="Grimwood J."/>
            <person name="Schmutz J."/>
            <person name="Soltis P."/>
            <person name="Soltis D."/>
            <person name="Chen Z.-H."/>
        </authorList>
    </citation>
    <scope>NUCLEOTIDE SEQUENCE</scope>
    <source>
        <strain evidence="10">Whitten #5841</strain>
        <tissue evidence="10">Leaf</tissue>
    </source>
</reference>
<gene>
    <name evidence="10" type="ORF">KP509_25G013200</name>
</gene>
<feature type="transmembrane region" description="Helical" evidence="9">
    <location>
        <begin position="12"/>
        <end position="36"/>
    </location>
</feature>
<evidence type="ECO:0000256" key="4">
    <source>
        <dbReference type="ARBA" id="ARBA00022692"/>
    </source>
</evidence>
<evidence type="ECO:0000256" key="3">
    <source>
        <dbReference type="ARBA" id="ARBA00022448"/>
    </source>
</evidence>
<feature type="transmembrane region" description="Helical" evidence="9">
    <location>
        <begin position="89"/>
        <end position="108"/>
    </location>
</feature>
<keyword evidence="11" id="KW-1185">Reference proteome</keyword>
<evidence type="ECO:0000256" key="1">
    <source>
        <dbReference type="ARBA" id="ARBA00004653"/>
    </source>
</evidence>
<evidence type="ECO:0000256" key="5">
    <source>
        <dbReference type="ARBA" id="ARBA00022927"/>
    </source>
</evidence>
<keyword evidence="7" id="KW-0333">Golgi apparatus</keyword>
<dbReference type="GO" id="GO:0043001">
    <property type="term" value="P:Golgi to plasma membrane protein transport"/>
    <property type="evidence" value="ECO:0007669"/>
    <property type="project" value="TreeGrafter"/>
</dbReference>
<dbReference type="EMBL" id="CM035430">
    <property type="protein sequence ID" value="KAH7297794.1"/>
    <property type="molecule type" value="Genomic_DNA"/>
</dbReference>
<dbReference type="GO" id="GO:0000139">
    <property type="term" value="C:Golgi membrane"/>
    <property type="evidence" value="ECO:0007669"/>
    <property type="project" value="UniProtKB-SubCell"/>
</dbReference>
<dbReference type="GO" id="GO:0005829">
    <property type="term" value="C:cytosol"/>
    <property type="evidence" value="ECO:0007669"/>
    <property type="project" value="GOC"/>
</dbReference>
<evidence type="ECO:0000256" key="8">
    <source>
        <dbReference type="ARBA" id="ARBA00023136"/>
    </source>
</evidence>
<protein>
    <recommendedName>
        <fullName evidence="12">Protein SYS1 homolog</fullName>
    </recommendedName>
</protein>
<dbReference type="GO" id="GO:0005802">
    <property type="term" value="C:trans-Golgi network"/>
    <property type="evidence" value="ECO:0007669"/>
    <property type="project" value="TreeGrafter"/>
</dbReference>
<dbReference type="GO" id="GO:0006895">
    <property type="term" value="P:Golgi to endosome transport"/>
    <property type="evidence" value="ECO:0007669"/>
    <property type="project" value="TreeGrafter"/>
</dbReference>
<dbReference type="InterPro" id="IPR019185">
    <property type="entry name" value="Integral_membrane_SYS1-rel"/>
</dbReference>
<dbReference type="OrthoDB" id="542931at2759"/>
<dbReference type="PANTHER" id="PTHR12952">
    <property type="entry name" value="SYS1"/>
    <property type="match status" value="1"/>
</dbReference>
<keyword evidence="8 9" id="KW-0472">Membrane</keyword>
<accession>A0A8T2RPR9</accession>
<organism evidence="10 11">
    <name type="scientific">Ceratopteris richardii</name>
    <name type="common">Triangle waterfern</name>
    <dbReference type="NCBI Taxonomy" id="49495"/>
    <lineage>
        <taxon>Eukaryota</taxon>
        <taxon>Viridiplantae</taxon>
        <taxon>Streptophyta</taxon>
        <taxon>Embryophyta</taxon>
        <taxon>Tracheophyta</taxon>
        <taxon>Polypodiopsida</taxon>
        <taxon>Polypodiidae</taxon>
        <taxon>Polypodiales</taxon>
        <taxon>Pteridineae</taxon>
        <taxon>Pteridaceae</taxon>
        <taxon>Parkerioideae</taxon>
        <taxon>Ceratopteris</taxon>
    </lineage>
</organism>
<proteinExistence type="inferred from homology"/>
<evidence type="ECO:0000313" key="10">
    <source>
        <dbReference type="EMBL" id="KAH7297794.1"/>
    </source>
</evidence>
<keyword evidence="6 9" id="KW-1133">Transmembrane helix</keyword>
<evidence type="ECO:0000256" key="6">
    <source>
        <dbReference type="ARBA" id="ARBA00022989"/>
    </source>
</evidence>
<feature type="transmembrane region" description="Helical" evidence="9">
    <location>
        <begin position="56"/>
        <end position="82"/>
    </location>
</feature>
<keyword evidence="5" id="KW-0653">Protein transport</keyword>
<keyword evidence="3" id="KW-0813">Transport</keyword>
<comment type="subcellular location">
    <subcellularLocation>
        <location evidence="1">Golgi apparatus membrane</location>
        <topology evidence="1">Multi-pass membrane protein</topology>
    </subcellularLocation>
</comment>
<sequence length="152" mass="17449">MFYGAMVWDPWLIVSQIVCMQCLSYLSLGLLLWLLVGMHVPMFSLHYFFDYSTLTTFSFTGWCTIVAFLLNSIVGAAFLLLIVERNKKCLDFTVTVYIVHLFLCLIYGGLPSTITWWLVNGMSVALMACLGEWLCLRRELREIPTRNSRANV</sequence>
<evidence type="ECO:0000256" key="9">
    <source>
        <dbReference type="SAM" id="Phobius"/>
    </source>
</evidence>